<dbReference type="PROSITE" id="PS51671">
    <property type="entry name" value="ACT"/>
    <property type="match status" value="1"/>
</dbReference>
<evidence type="ECO:0000256" key="5">
    <source>
        <dbReference type="SAM" id="Coils"/>
    </source>
</evidence>
<dbReference type="GO" id="GO:0005634">
    <property type="term" value="C:nucleus"/>
    <property type="evidence" value="ECO:0007669"/>
    <property type="project" value="UniProtKB-SubCell"/>
</dbReference>
<reference evidence="8 9" key="1">
    <citation type="journal article" date="2020" name="IScience">
        <title>Genome Sequencing of the Endangered Kingdonia uniflora (Circaeasteraceae, Ranunculales) Reveals Potential Mechanisms of Evolutionary Specialization.</title>
        <authorList>
            <person name="Sun Y."/>
            <person name="Deng T."/>
            <person name="Zhang A."/>
            <person name="Moore M.J."/>
            <person name="Landis J.B."/>
            <person name="Lin N."/>
            <person name="Zhang H."/>
            <person name="Zhang X."/>
            <person name="Huang J."/>
            <person name="Zhang X."/>
            <person name="Sun H."/>
            <person name="Wang H."/>
        </authorList>
    </citation>
    <scope>NUCLEOTIDE SEQUENCE [LARGE SCALE GENOMIC DNA]</scope>
    <source>
        <strain evidence="8">TB1705</strain>
        <tissue evidence="8">Leaf</tissue>
    </source>
</reference>
<feature type="domain" description="BHLH" evidence="6">
    <location>
        <begin position="77"/>
        <end position="126"/>
    </location>
</feature>
<dbReference type="GO" id="GO:0003700">
    <property type="term" value="F:DNA-binding transcription factor activity"/>
    <property type="evidence" value="ECO:0007669"/>
    <property type="project" value="TreeGrafter"/>
</dbReference>
<dbReference type="PANTHER" id="PTHR31945">
    <property type="entry name" value="TRANSCRIPTION FACTOR SCREAM2-RELATED"/>
    <property type="match status" value="1"/>
</dbReference>
<gene>
    <name evidence="8" type="ORF">GIB67_032570</name>
</gene>
<dbReference type="InterPro" id="IPR036638">
    <property type="entry name" value="HLH_DNA-bd_sf"/>
</dbReference>
<accession>A0A7J7LS77</accession>
<evidence type="ECO:0000259" key="6">
    <source>
        <dbReference type="PROSITE" id="PS50888"/>
    </source>
</evidence>
<dbReference type="InterPro" id="IPR051358">
    <property type="entry name" value="TF_AMS/ICE1/BHLH6-like"/>
</dbReference>
<proteinExistence type="predicted"/>
<dbReference type="SMART" id="SM00353">
    <property type="entry name" value="HLH"/>
    <property type="match status" value="1"/>
</dbReference>
<dbReference type="EMBL" id="JACGCM010002063">
    <property type="protein sequence ID" value="KAF6145447.1"/>
    <property type="molecule type" value="Genomic_DNA"/>
</dbReference>
<evidence type="ECO:0000313" key="8">
    <source>
        <dbReference type="EMBL" id="KAF6145447.1"/>
    </source>
</evidence>
<name>A0A7J7LS77_9MAGN</name>
<dbReference type="Proteomes" id="UP000541444">
    <property type="component" value="Unassembled WGS sequence"/>
</dbReference>
<dbReference type="InterPro" id="IPR045865">
    <property type="entry name" value="ACT-like_dom_sf"/>
</dbReference>
<feature type="domain" description="ACT" evidence="7">
    <location>
        <begin position="180"/>
        <end position="246"/>
    </location>
</feature>
<evidence type="ECO:0000313" key="9">
    <source>
        <dbReference type="Proteomes" id="UP000541444"/>
    </source>
</evidence>
<keyword evidence="3" id="KW-0804">Transcription</keyword>
<evidence type="ECO:0000256" key="4">
    <source>
        <dbReference type="ARBA" id="ARBA00023242"/>
    </source>
</evidence>
<evidence type="ECO:0000256" key="2">
    <source>
        <dbReference type="ARBA" id="ARBA00023015"/>
    </source>
</evidence>
<keyword evidence="9" id="KW-1185">Reference proteome</keyword>
<dbReference type="AlphaFoldDB" id="A0A7J7LS77"/>
<comment type="caution">
    <text evidence="8">The sequence shown here is derived from an EMBL/GenBank/DDBJ whole genome shotgun (WGS) entry which is preliminary data.</text>
</comment>
<dbReference type="PANTHER" id="PTHR31945:SF20">
    <property type="entry name" value="TRANSCRIPTION FACTOR DYT1"/>
    <property type="match status" value="1"/>
</dbReference>
<evidence type="ECO:0008006" key="10">
    <source>
        <dbReference type="Google" id="ProtNLM"/>
    </source>
</evidence>
<sequence length="246" mass="27815">MMYYILTNSTTLSFSPAALKLFIFPYSRLSPILLFTSRRMDYHGSVINDIDFDCVDENISSRSSLGKGRYKKGKVLEFKSKNLEAERRRRHKLNDRLIALRASVPIITNLNKATIIDDAITYITGLKKHVDGLTNQLLEMEAPPPPQSEDVVEKMVAQEADKLEIKAEVKVSLMDESKLWIEIVCENKRGQFVKVTEAIGSLCFEIINMNVTTSKGVTLITFCVKVNGEMVLVEQVKGFLEQMMGN</sequence>
<dbReference type="OrthoDB" id="690068at2759"/>
<dbReference type="Gene3D" id="4.10.280.10">
    <property type="entry name" value="Helix-loop-helix DNA-binding domain"/>
    <property type="match status" value="1"/>
</dbReference>
<evidence type="ECO:0000256" key="1">
    <source>
        <dbReference type="ARBA" id="ARBA00004123"/>
    </source>
</evidence>
<organism evidence="8 9">
    <name type="scientific">Kingdonia uniflora</name>
    <dbReference type="NCBI Taxonomy" id="39325"/>
    <lineage>
        <taxon>Eukaryota</taxon>
        <taxon>Viridiplantae</taxon>
        <taxon>Streptophyta</taxon>
        <taxon>Embryophyta</taxon>
        <taxon>Tracheophyta</taxon>
        <taxon>Spermatophyta</taxon>
        <taxon>Magnoliopsida</taxon>
        <taxon>Ranunculales</taxon>
        <taxon>Circaeasteraceae</taxon>
        <taxon>Kingdonia</taxon>
    </lineage>
</organism>
<dbReference type="InterPro" id="IPR002912">
    <property type="entry name" value="ACT_dom"/>
</dbReference>
<evidence type="ECO:0000256" key="3">
    <source>
        <dbReference type="ARBA" id="ARBA00023163"/>
    </source>
</evidence>
<dbReference type="Pfam" id="PF00010">
    <property type="entry name" value="HLH"/>
    <property type="match status" value="1"/>
</dbReference>
<keyword evidence="2" id="KW-0805">Transcription regulation</keyword>
<evidence type="ECO:0000259" key="7">
    <source>
        <dbReference type="PROSITE" id="PS51671"/>
    </source>
</evidence>
<dbReference type="GO" id="GO:0043565">
    <property type="term" value="F:sequence-specific DNA binding"/>
    <property type="evidence" value="ECO:0007669"/>
    <property type="project" value="TreeGrafter"/>
</dbReference>
<dbReference type="Pfam" id="PF22754">
    <property type="entry name" value="bHLH-TF_ACT-like_plant"/>
    <property type="match status" value="1"/>
</dbReference>
<dbReference type="InterPro" id="IPR011598">
    <property type="entry name" value="bHLH_dom"/>
</dbReference>
<dbReference type="GO" id="GO:0046983">
    <property type="term" value="F:protein dimerization activity"/>
    <property type="evidence" value="ECO:0007669"/>
    <property type="project" value="InterPro"/>
</dbReference>
<comment type="subcellular location">
    <subcellularLocation>
        <location evidence="1">Nucleus</location>
    </subcellularLocation>
</comment>
<dbReference type="InterPro" id="IPR054502">
    <property type="entry name" value="bHLH-TF_ACT-like_plant"/>
</dbReference>
<dbReference type="PROSITE" id="PS50888">
    <property type="entry name" value="BHLH"/>
    <property type="match status" value="1"/>
</dbReference>
<feature type="coiled-coil region" evidence="5">
    <location>
        <begin position="76"/>
        <end position="103"/>
    </location>
</feature>
<dbReference type="SUPFAM" id="SSF55021">
    <property type="entry name" value="ACT-like"/>
    <property type="match status" value="1"/>
</dbReference>
<keyword evidence="5" id="KW-0175">Coiled coil</keyword>
<dbReference type="SUPFAM" id="SSF47459">
    <property type="entry name" value="HLH, helix-loop-helix DNA-binding domain"/>
    <property type="match status" value="1"/>
</dbReference>
<protein>
    <recommendedName>
        <fullName evidence="10">BHLH domain-containing protein</fullName>
    </recommendedName>
</protein>
<keyword evidence="4" id="KW-0539">Nucleus</keyword>